<gene>
    <name evidence="6 12" type="primary">ureC</name>
    <name evidence="12" type="ORF">H6G59_20530</name>
</gene>
<dbReference type="PANTHER" id="PTHR43440:SF1">
    <property type="entry name" value="UREASE"/>
    <property type="match status" value="1"/>
</dbReference>
<evidence type="ECO:0000256" key="5">
    <source>
        <dbReference type="ARBA" id="ARBA00047778"/>
    </source>
</evidence>
<dbReference type="InterPro" id="IPR006680">
    <property type="entry name" value="Amidohydro-rel"/>
</dbReference>
<feature type="binding site" evidence="6">
    <location>
        <position position="274"/>
    </location>
    <ligand>
        <name>Ni(2+)</name>
        <dbReference type="ChEBI" id="CHEBI:49786"/>
        <label>2</label>
    </ligand>
</feature>
<dbReference type="NCBIfam" id="NF009685">
    <property type="entry name" value="PRK13206.1"/>
    <property type="match status" value="1"/>
</dbReference>
<dbReference type="HAMAP" id="MF_01953">
    <property type="entry name" value="Urease_alpha"/>
    <property type="match status" value="1"/>
</dbReference>
<comment type="cofactor">
    <cofactor evidence="6 9">
        <name>Ni cation</name>
        <dbReference type="ChEBI" id="CHEBI:25516"/>
    </cofactor>
    <text evidence="6 9">Binds 2 nickel ions per subunit.</text>
</comment>
<comment type="PTM">
    <text evidence="6">Carboxylation allows a single lysine to coordinate two nickel ions.</text>
</comment>
<name>A0ABR8FNE2_9NOST</name>
<dbReference type="Gene3D" id="3.20.20.140">
    <property type="entry name" value="Metal-dependent hydrolases"/>
    <property type="match status" value="1"/>
</dbReference>
<dbReference type="PANTHER" id="PTHR43440">
    <property type="entry name" value="UREASE"/>
    <property type="match status" value="1"/>
</dbReference>
<dbReference type="Gene3D" id="2.30.40.10">
    <property type="entry name" value="Urease, subunit C, domain 1"/>
    <property type="match status" value="1"/>
</dbReference>
<feature type="binding site" evidence="6">
    <location>
        <position position="138"/>
    </location>
    <ligand>
        <name>Ni(2+)</name>
        <dbReference type="ChEBI" id="CHEBI:49786"/>
        <label>1</label>
    </ligand>
</feature>
<evidence type="ECO:0000256" key="4">
    <source>
        <dbReference type="ARBA" id="ARBA00022801"/>
    </source>
</evidence>
<dbReference type="NCBIfam" id="NF009686">
    <property type="entry name" value="PRK13207.1"/>
    <property type="match status" value="1"/>
</dbReference>
<dbReference type="EC" id="3.5.1.5" evidence="6 7"/>
<dbReference type="GO" id="GO:0009039">
    <property type="term" value="F:urease activity"/>
    <property type="evidence" value="ECO:0007669"/>
    <property type="project" value="UniProtKB-EC"/>
</dbReference>
<keyword evidence="4 6" id="KW-0378">Hydrolase</keyword>
<feature type="binding site" description="via carbamate group" evidence="6">
    <location>
        <position position="219"/>
    </location>
    <ligand>
        <name>Ni(2+)</name>
        <dbReference type="ChEBI" id="CHEBI:49786"/>
        <label>2</label>
    </ligand>
</feature>
<evidence type="ECO:0000256" key="6">
    <source>
        <dbReference type="HAMAP-Rule" id="MF_01953"/>
    </source>
</evidence>
<keyword evidence="13" id="KW-1185">Reference proteome</keyword>
<feature type="binding site" description="via carbamate group" evidence="6">
    <location>
        <position position="219"/>
    </location>
    <ligand>
        <name>Ni(2+)</name>
        <dbReference type="ChEBI" id="CHEBI:49786"/>
        <label>1</label>
    </ligand>
</feature>
<dbReference type="PRINTS" id="PR01752">
    <property type="entry name" value="UREASE"/>
</dbReference>
<evidence type="ECO:0000313" key="13">
    <source>
        <dbReference type="Proteomes" id="UP000640531"/>
    </source>
</evidence>
<reference evidence="12 13" key="1">
    <citation type="journal article" date="2020" name="ISME J.">
        <title>Comparative genomics reveals insights into cyanobacterial evolution and habitat adaptation.</title>
        <authorList>
            <person name="Chen M.Y."/>
            <person name="Teng W.K."/>
            <person name="Zhao L."/>
            <person name="Hu C.X."/>
            <person name="Zhou Y.K."/>
            <person name="Han B.P."/>
            <person name="Song L.R."/>
            <person name="Shu W.S."/>
        </authorList>
    </citation>
    <scope>NUCLEOTIDE SEQUENCE [LARGE SCALE GENOMIC DNA]</scope>
    <source>
        <strain evidence="12 13">FACHB-196</strain>
    </source>
</reference>
<dbReference type="Pfam" id="PF01979">
    <property type="entry name" value="Amidohydro_1"/>
    <property type="match status" value="1"/>
</dbReference>
<evidence type="ECO:0000256" key="8">
    <source>
        <dbReference type="PROSITE-ProRule" id="PRU00700"/>
    </source>
</evidence>
<evidence type="ECO:0000256" key="2">
    <source>
        <dbReference type="ARBA" id="ARBA00022596"/>
    </source>
</evidence>
<dbReference type="InterPro" id="IPR017951">
    <property type="entry name" value="Urease_asu_c"/>
</dbReference>
<evidence type="ECO:0000259" key="11">
    <source>
        <dbReference type="PROSITE" id="PS51368"/>
    </source>
</evidence>
<evidence type="ECO:0000256" key="7">
    <source>
        <dbReference type="NCBIfam" id="TIGR01792"/>
    </source>
</evidence>
<evidence type="ECO:0000256" key="3">
    <source>
        <dbReference type="ARBA" id="ARBA00022723"/>
    </source>
</evidence>
<dbReference type="InterPro" id="IPR011059">
    <property type="entry name" value="Metal-dep_hydrolase_composite"/>
</dbReference>
<sequence length="575" mass="62105">MPYKMNRQAYTDTYGPTVGDRIRLADTELFIEVEQDFTTYGDEVKFGGGKVIRDGMGQSPISNYDGAVDLVITNALILDWWGIVKADIGIKDGKIFKIGKAGNPYIQDNIDIIIGPGTEALAGEGMILTAGGIDTHIHFICPQQIEVAIASGITTMIGGGTGPATGTNATTCTPGAWNIYRMLQAADAFPVNLGFLGKGNTSQPQGLVEQIEAGVIGLKLHEDWGTTPATIDTCLTVADEYDVQVAIHTDTLNEAGFVEDTIAAFKHRAIHTYHTEGAGGGHAPDIIKVCGQTNVLPSSTNPTRPYTLNTLDEHLDMLMVCHHLDPAIPEDVSFAESRIRRETIAAEDILHDLGAFSMIASDSQAMGRVGEVIIRTWQTAHKMKVQRGTLSPLLVEEGLGERSDNFRAKRYVAKYTINPAITHGISQYVGSVEAGKLADLCLWKPAFFGVKPEIVIKGGMIAWAQMGDANASIPTPQPVHARPMFGSFAGARNATSLTFVSQVGLEREIPQQLGLKKTAVAVSGTRQISKLDMKLNDALPHIEVNPETYEVRADGELLTCEPATVLPMAQRYFLF</sequence>
<dbReference type="NCBIfam" id="TIGR01792">
    <property type="entry name" value="urease_alph"/>
    <property type="match status" value="1"/>
</dbReference>
<dbReference type="InterPro" id="IPR005848">
    <property type="entry name" value="Urease_asu"/>
</dbReference>
<feature type="binding site" evidence="6">
    <location>
        <position position="136"/>
    </location>
    <ligand>
        <name>Ni(2+)</name>
        <dbReference type="ChEBI" id="CHEBI:49786"/>
        <label>1</label>
    </ligand>
</feature>
<dbReference type="SUPFAM" id="SSF51556">
    <property type="entry name" value="Metallo-dependent hydrolases"/>
    <property type="match status" value="1"/>
</dbReference>
<evidence type="ECO:0000256" key="10">
    <source>
        <dbReference type="RuleBase" id="RU004158"/>
    </source>
</evidence>
<keyword evidence="6 8" id="KW-0963">Cytoplasm</keyword>
<dbReference type="CDD" id="cd00375">
    <property type="entry name" value="Urease_alpha"/>
    <property type="match status" value="1"/>
</dbReference>
<feature type="domain" description="Urease" evidence="11">
    <location>
        <begin position="131"/>
        <end position="575"/>
    </location>
</feature>
<dbReference type="SUPFAM" id="SSF51338">
    <property type="entry name" value="Composite domain of metallo-dependent hydrolases"/>
    <property type="match status" value="2"/>
</dbReference>
<comment type="pathway">
    <text evidence="1 6">Nitrogen metabolism; urea degradation; CO(2) and NH(3) from urea (urease route): step 1/1.</text>
</comment>
<dbReference type="PROSITE" id="PS01120">
    <property type="entry name" value="UREASE_1"/>
    <property type="match status" value="1"/>
</dbReference>
<dbReference type="InterPro" id="IPR029754">
    <property type="entry name" value="Urease_Ni-bd"/>
</dbReference>
<accession>A0ABR8FNE2</accession>
<dbReference type="InterPro" id="IPR011612">
    <property type="entry name" value="Urease_alpha_N_dom"/>
</dbReference>
<dbReference type="Proteomes" id="UP000640531">
    <property type="component" value="Unassembled WGS sequence"/>
</dbReference>
<evidence type="ECO:0000313" key="12">
    <source>
        <dbReference type="EMBL" id="MBD2570236.1"/>
    </source>
</evidence>
<keyword evidence="3 6" id="KW-0479">Metal-binding</keyword>
<evidence type="ECO:0000256" key="1">
    <source>
        <dbReference type="ARBA" id="ARBA00004897"/>
    </source>
</evidence>
<dbReference type="PROSITE" id="PS00145">
    <property type="entry name" value="UREASE_2"/>
    <property type="match status" value="1"/>
</dbReference>
<dbReference type="PROSITE" id="PS51368">
    <property type="entry name" value="UREASE_3"/>
    <property type="match status" value="1"/>
</dbReference>
<comment type="caution">
    <text evidence="12">The sequence shown here is derived from an EMBL/GenBank/DDBJ whole genome shotgun (WGS) entry which is preliminary data.</text>
</comment>
<dbReference type="InterPro" id="IPR032466">
    <property type="entry name" value="Metal_Hydrolase"/>
</dbReference>
<comment type="subunit">
    <text evidence="6">Heterotrimer of UreA (gamma), UreB (beta) and UreC (alpha) subunits. Three heterotrimers associate to form the active enzyme.</text>
</comment>
<protein>
    <recommendedName>
        <fullName evidence="6 7">Urease subunit alpha</fullName>
        <ecNumber evidence="6 7">3.5.1.5</ecNumber>
    </recommendedName>
    <alternativeName>
        <fullName evidence="6">Urea amidohydrolase subunit alpha</fullName>
    </alternativeName>
</protein>
<dbReference type="RefSeq" id="WP_190717777.1">
    <property type="nucleotide sequence ID" value="NZ_JACJST010000022.1"/>
</dbReference>
<dbReference type="InterPro" id="IPR050112">
    <property type="entry name" value="Urease_alpha_subunit"/>
</dbReference>
<dbReference type="InterPro" id="IPR017950">
    <property type="entry name" value="Urease_AS"/>
</dbReference>
<proteinExistence type="inferred from homology"/>
<comment type="similarity">
    <text evidence="6 10">Belongs to the metallo-dependent hydrolases superfamily. Urease alpha subunit family.</text>
</comment>
<dbReference type="Pfam" id="PF00449">
    <property type="entry name" value="Urease_alpha"/>
    <property type="match status" value="1"/>
</dbReference>
<feature type="binding site" evidence="6 8">
    <location>
        <position position="221"/>
    </location>
    <ligand>
        <name>substrate</name>
    </ligand>
</feature>
<feature type="modified residue" description="N6-carboxylysine" evidence="6">
    <location>
        <position position="219"/>
    </location>
</feature>
<feature type="binding site" evidence="6">
    <location>
        <position position="362"/>
    </location>
    <ligand>
        <name>Ni(2+)</name>
        <dbReference type="ChEBI" id="CHEBI:49786"/>
        <label>1</label>
    </ligand>
</feature>
<keyword evidence="2 6" id="KW-0533">Nickel</keyword>
<evidence type="ECO:0000256" key="9">
    <source>
        <dbReference type="RuleBase" id="RU000510"/>
    </source>
</evidence>
<comment type="catalytic activity">
    <reaction evidence="5 6 9">
        <text>urea + 2 H2O + H(+) = hydrogencarbonate + 2 NH4(+)</text>
        <dbReference type="Rhea" id="RHEA:20557"/>
        <dbReference type="ChEBI" id="CHEBI:15377"/>
        <dbReference type="ChEBI" id="CHEBI:15378"/>
        <dbReference type="ChEBI" id="CHEBI:16199"/>
        <dbReference type="ChEBI" id="CHEBI:17544"/>
        <dbReference type="ChEBI" id="CHEBI:28938"/>
        <dbReference type="EC" id="3.5.1.5"/>
    </reaction>
</comment>
<dbReference type="EMBL" id="JACJST010000022">
    <property type="protein sequence ID" value="MBD2570236.1"/>
    <property type="molecule type" value="Genomic_DNA"/>
</dbReference>
<comment type="subcellular location">
    <subcellularLocation>
        <location evidence="6 8">Cytoplasm</location>
    </subcellularLocation>
</comment>
<feature type="binding site" evidence="6">
    <location>
        <position position="248"/>
    </location>
    <ligand>
        <name>Ni(2+)</name>
        <dbReference type="ChEBI" id="CHEBI:49786"/>
        <label>2</label>
    </ligand>
</feature>
<feature type="active site" description="Proton donor" evidence="6 8">
    <location>
        <position position="322"/>
    </location>
</feature>
<organism evidence="12 13">
    <name type="scientific">Anabaena lutea FACHB-196</name>
    <dbReference type="NCBI Taxonomy" id="2692881"/>
    <lineage>
        <taxon>Bacteria</taxon>
        <taxon>Bacillati</taxon>
        <taxon>Cyanobacteriota</taxon>
        <taxon>Cyanophyceae</taxon>
        <taxon>Nostocales</taxon>
        <taxon>Nostocaceae</taxon>
        <taxon>Anabaena</taxon>
    </lineage>
</organism>